<organism evidence="4 5">
    <name type="scientific">Lodderomyces beijingensis</name>
    <dbReference type="NCBI Taxonomy" id="1775926"/>
    <lineage>
        <taxon>Eukaryota</taxon>
        <taxon>Fungi</taxon>
        <taxon>Dikarya</taxon>
        <taxon>Ascomycota</taxon>
        <taxon>Saccharomycotina</taxon>
        <taxon>Pichiomycetes</taxon>
        <taxon>Debaryomycetaceae</taxon>
        <taxon>Candida/Lodderomyces clade</taxon>
        <taxon>Lodderomyces</taxon>
    </lineage>
</organism>
<feature type="domain" description="Monopolin complex subunit Csm1/Pcs1 C-terminal" evidence="3">
    <location>
        <begin position="152"/>
        <end position="240"/>
    </location>
</feature>
<dbReference type="Gene3D" id="3.90.1150.80">
    <property type="match status" value="1"/>
</dbReference>
<evidence type="ECO:0000259" key="3">
    <source>
        <dbReference type="Pfam" id="PF12539"/>
    </source>
</evidence>
<evidence type="ECO:0000313" key="5">
    <source>
        <dbReference type="Proteomes" id="UP001497383"/>
    </source>
</evidence>
<gene>
    <name evidence="4" type="ORF">LODBEIA_P20390</name>
</gene>
<keyword evidence="5" id="KW-1185">Reference proteome</keyword>
<dbReference type="CDD" id="cd23787">
    <property type="entry name" value="RWD_CSM1"/>
    <property type="match status" value="1"/>
</dbReference>
<sequence length="257" mass="29213">MAPKRTRTKSSKDLKVEVNDKKTRKTSSSNSSTTTNSASTSTSTSSSRPSPNSKRKATPIFTEDLISSTDISSLVDLINENIHTSSDVNHAKYKELAEEQMSKDHELIQQLREENESLRESISKPQAEYTSPIRNMKIKQDDFEKEREHICFTLDLLELLTGIKVTNFEETATQFTFDVKQTSANKSTAIEYQLVVSKIESSRINYIPVFMDDEEESEAKKTLIKVLPEYLCECLSFPFNSLAQFYTKVNKAINQKP</sequence>
<dbReference type="InterPro" id="IPR020981">
    <property type="entry name" value="Csm1/Pcs1_C"/>
</dbReference>
<feature type="region of interest" description="Disordered" evidence="2">
    <location>
        <begin position="1"/>
        <end position="58"/>
    </location>
</feature>
<dbReference type="InterPro" id="IPR038608">
    <property type="entry name" value="Csm1/Pcs1_C_sf"/>
</dbReference>
<dbReference type="Pfam" id="PF12539">
    <property type="entry name" value="Csm1"/>
    <property type="match status" value="1"/>
</dbReference>
<feature type="compositionally biased region" description="Basic and acidic residues" evidence="2">
    <location>
        <begin position="10"/>
        <end position="21"/>
    </location>
</feature>
<feature type="coiled-coil region" evidence="1">
    <location>
        <begin position="94"/>
        <end position="128"/>
    </location>
</feature>
<dbReference type="PANTHER" id="PTHR28006:SF1">
    <property type="entry name" value="MONOPOLIN COMPLEX SUBUNIT CSM1"/>
    <property type="match status" value="1"/>
</dbReference>
<keyword evidence="1" id="KW-0175">Coiled coil</keyword>
<feature type="compositionally biased region" description="Low complexity" evidence="2">
    <location>
        <begin position="26"/>
        <end position="52"/>
    </location>
</feature>
<name>A0ABP0ZNH6_9ASCO</name>
<dbReference type="EMBL" id="OZ022406">
    <property type="protein sequence ID" value="CAK9437661.1"/>
    <property type="molecule type" value="Genomic_DNA"/>
</dbReference>
<dbReference type="InterPro" id="IPR040349">
    <property type="entry name" value="Csm1/Pcs1"/>
</dbReference>
<evidence type="ECO:0000313" key="4">
    <source>
        <dbReference type="EMBL" id="CAK9437661.1"/>
    </source>
</evidence>
<accession>A0ABP0ZNH6</accession>
<proteinExistence type="predicted"/>
<dbReference type="GeneID" id="92207235"/>
<evidence type="ECO:0000256" key="2">
    <source>
        <dbReference type="SAM" id="MobiDB-lite"/>
    </source>
</evidence>
<evidence type="ECO:0000256" key="1">
    <source>
        <dbReference type="SAM" id="Coils"/>
    </source>
</evidence>
<dbReference type="PANTHER" id="PTHR28006">
    <property type="entry name" value="MONOPOLIN COMPLEX SUBUNIT CSM1"/>
    <property type="match status" value="1"/>
</dbReference>
<dbReference type="Proteomes" id="UP001497383">
    <property type="component" value="Chromosome 2"/>
</dbReference>
<protein>
    <recommendedName>
        <fullName evidence="3">Monopolin complex subunit Csm1/Pcs1 C-terminal domain-containing protein</fullName>
    </recommendedName>
</protein>
<dbReference type="RefSeq" id="XP_066828977.1">
    <property type="nucleotide sequence ID" value="XM_066971994.1"/>
</dbReference>
<reference evidence="4 5" key="1">
    <citation type="submission" date="2024-03" db="EMBL/GenBank/DDBJ databases">
        <authorList>
            <person name="Brejova B."/>
        </authorList>
    </citation>
    <scope>NUCLEOTIDE SEQUENCE [LARGE SCALE GENOMIC DNA]</scope>
    <source>
        <strain evidence="4 5">CBS 14171</strain>
    </source>
</reference>